<keyword evidence="2" id="KW-0812">Transmembrane</keyword>
<feature type="transmembrane region" description="Helical" evidence="2">
    <location>
        <begin position="70"/>
        <end position="90"/>
    </location>
</feature>
<dbReference type="VEuPathDB" id="VectorBase:AALF024994"/>
<evidence type="ECO:0000313" key="5">
    <source>
        <dbReference type="Proteomes" id="UP000069940"/>
    </source>
</evidence>
<name>A0A1W7R4Y0_AEDAL</name>
<organism evidence="3">
    <name type="scientific">Aedes albopictus</name>
    <name type="common">Asian tiger mosquito</name>
    <name type="synonym">Stegomyia albopicta</name>
    <dbReference type="NCBI Taxonomy" id="7160"/>
    <lineage>
        <taxon>Eukaryota</taxon>
        <taxon>Metazoa</taxon>
        <taxon>Ecdysozoa</taxon>
        <taxon>Arthropoda</taxon>
        <taxon>Hexapoda</taxon>
        <taxon>Insecta</taxon>
        <taxon>Pterygota</taxon>
        <taxon>Neoptera</taxon>
        <taxon>Endopterygota</taxon>
        <taxon>Diptera</taxon>
        <taxon>Nematocera</taxon>
        <taxon>Culicoidea</taxon>
        <taxon>Culicidae</taxon>
        <taxon>Culicinae</taxon>
        <taxon>Aedini</taxon>
        <taxon>Aedes</taxon>
        <taxon>Stegomyia</taxon>
    </lineage>
</organism>
<proteinExistence type="predicted"/>
<dbReference type="AlphaFoldDB" id="A0A1W7R4Y0"/>
<sequence length="153" mass="16990">MSGSCCSCGGSSSATSGENGSRYPYGQDSGNVTEKHYGCYKVGILFSVVIILLLLVGCVPVFYLTHNNNLILLILLVTLILIGIVTYAYFRWQHRRALQMRRSYEEQKMNLTRAVKKPDPKAQNPTVPDPVKGKLEMNNGKSAGPEQPRYSFI</sequence>
<dbReference type="OMA" id="MACSCCS"/>
<evidence type="ECO:0000256" key="2">
    <source>
        <dbReference type="SAM" id="Phobius"/>
    </source>
</evidence>
<dbReference type="KEGG" id="aalb:109403408"/>
<keyword evidence="2" id="KW-0472">Membrane</keyword>
<dbReference type="EMBL" id="GEHC01001463">
    <property type="protein sequence ID" value="JAV46182.1"/>
    <property type="molecule type" value="Transcribed_RNA"/>
</dbReference>
<dbReference type="OrthoDB" id="7741840at2759"/>
<dbReference type="Proteomes" id="UP000069940">
    <property type="component" value="Unassembled WGS sequence"/>
</dbReference>
<dbReference type="GeneID" id="109416719"/>
<evidence type="ECO:0000256" key="1">
    <source>
        <dbReference type="SAM" id="MobiDB-lite"/>
    </source>
</evidence>
<dbReference type="RefSeq" id="XP_062716699.1">
    <property type="nucleotide sequence ID" value="XM_062860715.1"/>
</dbReference>
<feature type="region of interest" description="Disordered" evidence="1">
    <location>
        <begin position="1"/>
        <end position="21"/>
    </location>
</feature>
<keyword evidence="2" id="KW-1133">Transmembrane helix</keyword>
<feature type="region of interest" description="Disordered" evidence="1">
    <location>
        <begin position="112"/>
        <end position="153"/>
    </location>
</feature>
<evidence type="ECO:0000313" key="3">
    <source>
        <dbReference type="EMBL" id="JAV46182.1"/>
    </source>
</evidence>
<keyword evidence="5" id="KW-1185">Reference proteome</keyword>
<dbReference type="EnsemblMetazoa" id="AALFPA23_006516.R8494">
    <property type="protein sequence ID" value="AALFPA23_006516.P8494"/>
    <property type="gene ID" value="AALFPA23_006516"/>
</dbReference>
<reference evidence="5" key="1">
    <citation type="journal article" date="2015" name="Proc. Natl. Acad. Sci. U.S.A.">
        <title>Genome sequence of the Asian Tiger mosquito, Aedes albopictus, reveals insights into its biology, genetics, and evolution.</title>
        <authorList>
            <person name="Chen X.G."/>
            <person name="Jiang X."/>
            <person name="Gu J."/>
            <person name="Xu M."/>
            <person name="Wu Y."/>
            <person name="Deng Y."/>
            <person name="Zhang C."/>
            <person name="Bonizzoni M."/>
            <person name="Dermauw W."/>
            <person name="Vontas J."/>
            <person name="Armbruster P."/>
            <person name="Huang X."/>
            <person name="Yang Y."/>
            <person name="Zhang H."/>
            <person name="He W."/>
            <person name="Peng H."/>
            <person name="Liu Y."/>
            <person name="Wu K."/>
            <person name="Chen J."/>
            <person name="Lirakis M."/>
            <person name="Topalis P."/>
            <person name="Van Leeuwen T."/>
            <person name="Hall A.B."/>
            <person name="Jiang X."/>
            <person name="Thorpe C."/>
            <person name="Mueller R.L."/>
            <person name="Sun C."/>
            <person name="Waterhouse R.M."/>
            <person name="Yan G."/>
            <person name="Tu Z.J."/>
            <person name="Fang X."/>
            <person name="James A.A."/>
        </authorList>
    </citation>
    <scope>NUCLEOTIDE SEQUENCE [LARGE SCALE GENOMIC DNA]</scope>
    <source>
        <strain evidence="5">Foshan</strain>
    </source>
</reference>
<reference evidence="4" key="3">
    <citation type="submission" date="2025-05" db="UniProtKB">
        <authorList>
            <consortium name="EnsemblMetazoa"/>
        </authorList>
    </citation>
    <scope>IDENTIFICATION</scope>
    <source>
        <strain evidence="4">Foshan</strain>
    </source>
</reference>
<reference evidence="3" key="2">
    <citation type="submission" date="2016-03" db="EMBL/GenBank/DDBJ databases">
        <title>RNAseq analyses of the sensorial organs of adult female Aedes albopictus.</title>
        <authorList>
            <person name="Fabrizio L."/>
            <person name="Ribeiro J.M."/>
            <person name="Arca B."/>
        </authorList>
    </citation>
    <scope>NUCLEOTIDE SEQUENCE</scope>
</reference>
<dbReference type="VEuPathDB" id="VectorBase:AALC636_021151"/>
<evidence type="ECO:0000313" key="4">
    <source>
        <dbReference type="EnsemblMetazoa" id="AALFPA23_006516.P8494"/>
    </source>
</evidence>
<accession>A0A1W7R4Y0</accession>
<dbReference type="VEuPathDB" id="VectorBase:AALFPA_070019"/>
<protein>
    <submittedName>
        <fullName evidence="3 4">Uncharacterized protein</fullName>
    </submittedName>
</protein>
<feature type="transmembrane region" description="Helical" evidence="2">
    <location>
        <begin position="42"/>
        <end position="64"/>
    </location>
</feature>